<name>W0PIS4_ADVMD</name>
<dbReference type="PIRSF" id="PIRSF029288">
    <property type="entry name" value="SciE_ImpE"/>
    <property type="match status" value="1"/>
</dbReference>
<dbReference type="InterPro" id="IPR011990">
    <property type="entry name" value="TPR-like_helical_dom_sf"/>
</dbReference>
<dbReference type="Gene3D" id="1.25.40.10">
    <property type="entry name" value="Tetratricopeptide repeat domain"/>
    <property type="match status" value="1"/>
</dbReference>
<reference evidence="1 2" key="1">
    <citation type="journal article" date="2014" name="Microbiology">
        <title>Unravelling the complete genome sequence of Advenella mimigardefordensis strain DPN7T and novel insights in the catabolism of the xenobiotic polythioester precursor 3,3'-dithiodipropionate.</title>
        <authorList>
            <person name="Wubbeler J.H."/>
            <person name="Hiessl S."/>
            <person name="Schuldes J."/>
            <person name="Thurmer A."/>
            <person name="Daniel R."/>
            <person name="Steinbuchel A."/>
        </authorList>
    </citation>
    <scope>NUCLEOTIDE SEQUENCE [LARGE SCALE GENOMIC DNA]</scope>
    <source>
        <strain evidence="2">DSM 17166 / LMG 22922 / DPN7</strain>
    </source>
</reference>
<dbReference type="EMBL" id="CP003915">
    <property type="protein sequence ID" value="AHG65862.1"/>
    <property type="molecule type" value="Genomic_DNA"/>
</dbReference>
<dbReference type="InterPro" id="IPR009211">
    <property type="entry name" value="TagJ"/>
</dbReference>
<evidence type="ECO:0000313" key="1">
    <source>
        <dbReference type="EMBL" id="AHG65862.1"/>
    </source>
</evidence>
<dbReference type="SUPFAM" id="SSF144059">
    <property type="entry name" value="ImpE-like"/>
    <property type="match status" value="1"/>
</dbReference>
<keyword evidence="2" id="KW-1185">Reference proteome</keyword>
<dbReference type="Proteomes" id="UP000019095">
    <property type="component" value="Chromosome"/>
</dbReference>
<sequence>MNMTGIIKALDGKSVDEQLDQVKAQIRKKPADADLRARLFQLLAVKGLWDKAFEQLKLSSEMNAQAQPVAVLYTGAITAEQEREAVFRGEKTPAVFEQPPEWMAMLLEALRSDAETAHALREQALEAAPAISGTVLVNGEEEGQPFEWLCDGDSRLGPVCEVIANGRYGWVPMDMIQSLRLIPPEGLTDLIWIQAEITLVSGRSQIGLIPARYPAPADKNYADLDDASNLSRRTDWQQISEDIYFGTGQKMWMTDAGEYALLDMRSVTFHHGQLN</sequence>
<dbReference type="STRING" id="1247726.MIM_c38050"/>
<gene>
    <name evidence="1" type="ORF">MIM_c38050</name>
</gene>
<dbReference type="eggNOG" id="COG4455">
    <property type="taxonomic scope" value="Bacteria"/>
</dbReference>
<accession>W0PIS4</accession>
<dbReference type="KEGG" id="amim:MIM_c38050"/>
<dbReference type="PATRIC" id="fig|1247726.3.peg.4198"/>
<protein>
    <submittedName>
        <fullName evidence="1">Putative SciE-type virulence protein, ImpE family</fullName>
    </submittedName>
</protein>
<dbReference type="AlphaFoldDB" id="W0PIS4"/>
<organism evidence="1 2">
    <name type="scientific">Advenella mimigardefordensis (strain DSM 17166 / LMG 22922 / DPN7)</name>
    <dbReference type="NCBI Taxonomy" id="1247726"/>
    <lineage>
        <taxon>Bacteria</taxon>
        <taxon>Pseudomonadati</taxon>
        <taxon>Pseudomonadota</taxon>
        <taxon>Betaproteobacteria</taxon>
        <taxon>Burkholderiales</taxon>
        <taxon>Alcaligenaceae</taxon>
    </lineage>
</organism>
<evidence type="ECO:0000313" key="2">
    <source>
        <dbReference type="Proteomes" id="UP000019095"/>
    </source>
</evidence>
<proteinExistence type="predicted"/>
<dbReference type="HOGENOM" id="CLU_087908_1_0_4"/>
<dbReference type="Pfam" id="PF07024">
    <property type="entry name" value="ImpE"/>
    <property type="match status" value="1"/>
</dbReference>